<dbReference type="Gene3D" id="3.90.182.10">
    <property type="entry name" value="Toxin - Anthrax Protective Antigen,domain 1"/>
    <property type="match status" value="1"/>
</dbReference>
<dbReference type="InterPro" id="IPR037524">
    <property type="entry name" value="PA14/GLEYA"/>
</dbReference>
<dbReference type="AlphaFoldDB" id="A0A6J4QFS2"/>
<proteinExistence type="predicted"/>
<dbReference type="EMBL" id="CADCVC010000097">
    <property type="protein sequence ID" value="CAA9438716.1"/>
    <property type="molecule type" value="Genomic_DNA"/>
</dbReference>
<organism evidence="2">
    <name type="scientific">uncultured Rubrobacteraceae bacterium</name>
    <dbReference type="NCBI Taxonomy" id="349277"/>
    <lineage>
        <taxon>Bacteria</taxon>
        <taxon>Bacillati</taxon>
        <taxon>Actinomycetota</taxon>
        <taxon>Rubrobacteria</taxon>
        <taxon>Rubrobacterales</taxon>
        <taxon>Rubrobacteraceae</taxon>
        <taxon>environmental samples</taxon>
    </lineage>
</organism>
<evidence type="ECO:0000313" key="2">
    <source>
        <dbReference type="EMBL" id="CAA9438716.1"/>
    </source>
</evidence>
<gene>
    <name evidence="2" type="ORF">AVDCRST_MAG80-1113</name>
</gene>
<dbReference type="Pfam" id="PF07691">
    <property type="entry name" value="PA14"/>
    <property type="match status" value="1"/>
</dbReference>
<name>A0A6J4QFS2_9ACTN</name>
<feature type="domain" description="PA14" evidence="1">
    <location>
        <begin position="6"/>
        <end position="108"/>
    </location>
</feature>
<protein>
    <recommendedName>
        <fullName evidence="1">PA14 domain-containing protein</fullName>
    </recommendedName>
</protein>
<evidence type="ECO:0000259" key="1">
    <source>
        <dbReference type="PROSITE" id="PS51820"/>
    </source>
</evidence>
<dbReference type="SUPFAM" id="SSF56988">
    <property type="entry name" value="Anthrax protective antigen"/>
    <property type="match status" value="1"/>
</dbReference>
<accession>A0A6J4QFS2</accession>
<sequence>MYLDCPQGCRLDATYFDDGSFNRAKALRTYQIEGFDRGNGSPGPCTGPCTFSASWTGQGEAPTSGVCAFTTAADDGVWPFLGGRQPIEIDVSGATDGFPRSRTRLAAG</sequence>
<reference evidence="2" key="1">
    <citation type="submission" date="2020-02" db="EMBL/GenBank/DDBJ databases">
        <authorList>
            <person name="Meier V. D."/>
        </authorList>
    </citation>
    <scope>NUCLEOTIDE SEQUENCE</scope>
    <source>
        <strain evidence="2">AVDCRST_MAG80</strain>
    </source>
</reference>
<dbReference type="InterPro" id="IPR011658">
    <property type="entry name" value="PA14_dom"/>
</dbReference>
<dbReference type="PROSITE" id="PS51820">
    <property type="entry name" value="PA14"/>
    <property type="match status" value="1"/>
</dbReference>